<keyword evidence="6 8" id="KW-0012">Acyltransferase</keyword>
<dbReference type="PANTHER" id="PTHR30606">
    <property type="entry name" value="LIPID A BIOSYNTHESIS LAUROYL ACYLTRANSFERASE"/>
    <property type="match status" value="1"/>
</dbReference>
<keyword evidence="4 8" id="KW-0808">Transferase</keyword>
<evidence type="ECO:0000256" key="2">
    <source>
        <dbReference type="ARBA" id="ARBA00022475"/>
    </source>
</evidence>
<evidence type="ECO:0000256" key="6">
    <source>
        <dbReference type="ARBA" id="ARBA00023315"/>
    </source>
</evidence>
<feature type="region of interest" description="Disordered" evidence="7">
    <location>
        <begin position="346"/>
        <end position="367"/>
    </location>
</feature>
<dbReference type="RefSeq" id="WP_181760052.1">
    <property type="nucleotide sequence ID" value="NZ_BMCR01000008.1"/>
</dbReference>
<evidence type="ECO:0000256" key="3">
    <source>
        <dbReference type="ARBA" id="ARBA00022519"/>
    </source>
</evidence>
<organism evidence="8 9">
    <name type="scientific">Stappia taiwanensis</name>
    <dbReference type="NCBI Taxonomy" id="992267"/>
    <lineage>
        <taxon>Bacteria</taxon>
        <taxon>Pseudomonadati</taxon>
        <taxon>Pseudomonadota</taxon>
        <taxon>Alphaproteobacteria</taxon>
        <taxon>Hyphomicrobiales</taxon>
        <taxon>Stappiaceae</taxon>
        <taxon>Stappia</taxon>
    </lineage>
</organism>
<keyword evidence="9" id="KW-1185">Reference proteome</keyword>
<evidence type="ECO:0000256" key="7">
    <source>
        <dbReference type="SAM" id="MobiDB-lite"/>
    </source>
</evidence>
<evidence type="ECO:0000313" key="8">
    <source>
        <dbReference type="EMBL" id="MBA4611857.1"/>
    </source>
</evidence>
<comment type="subcellular location">
    <subcellularLocation>
        <location evidence="1">Cell inner membrane</location>
    </subcellularLocation>
</comment>
<keyword evidence="3" id="KW-0997">Cell inner membrane</keyword>
<dbReference type="Pfam" id="PF03279">
    <property type="entry name" value="Lip_A_acyltrans"/>
    <property type="match status" value="1"/>
</dbReference>
<name>A0A838XPY1_9HYPH</name>
<dbReference type="AlphaFoldDB" id="A0A838XPY1"/>
<dbReference type="EMBL" id="JACEON010000007">
    <property type="protein sequence ID" value="MBA4611857.1"/>
    <property type="molecule type" value="Genomic_DNA"/>
</dbReference>
<sequence>MRLEDVPFSETMAPEPEAPPLRHLLWRGDAGRQARRYHVFDRIAGARLVALDALFRRLPVDVAPAFAERVASAVRPLQRRRVYARRIAHNLSVLAPEGPREGRALQTAVANWWQNAGRTVAEYACVERYRKAGRVTVEGLDALRDMGLADGQFIYVSVHLGSFELLGEVVSRGFQRPCVGIWEPETNRFKNRLLSRLRKRYGFHVFPPGRRSARHIHRCVVQGGCDILCYVDEVRDRQIHLPLFGRPLPDRGNAVNAVKLALRSGAPLIPIYMLRDGKGGFRVRLHPPLPLDREAPTGEAIDKALGEIDRFFDPIVRAHLDQWWMLSEVRLPDFVAKPAWTGQRRLNRAAAPGTASGRGTAPGSPRG</sequence>
<gene>
    <name evidence="8" type="ORF">H1W37_09360</name>
</gene>
<dbReference type="PANTHER" id="PTHR30606:SF10">
    <property type="entry name" value="PHOSPHATIDYLINOSITOL MANNOSIDE ACYLTRANSFERASE"/>
    <property type="match status" value="1"/>
</dbReference>
<dbReference type="GO" id="GO:0016746">
    <property type="term" value="F:acyltransferase activity"/>
    <property type="evidence" value="ECO:0007669"/>
    <property type="project" value="UniProtKB-KW"/>
</dbReference>
<protein>
    <submittedName>
        <fullName evidence="8">Lysophospholipid acyltransferase family protein</fullName>
    </submittedName>
</protein>
<dbReference type="GO" id="GO:0009247">
    <property type="term" value="P:glycolipid biosynthetic process"/>
    <property type="evidence" value="ECO:0007669"/>
    <property type="project" value="UniProtKB-ARBA"/>
</dbReference>
<keyword evidence="5" id="KW-0472">Membrane</keyword>
<reference evidence="8 9" key="1">
    <citation type="submission" date="2020-07" db="EMBL/GenBank/DDBJ databases">
        <authorList>
            <person name="Li M."/>
        </authorList>
    </citation>
    <scope>NUCLEOTIDE SEQUENCE [LARGE SCALE GENOMIC DNA]</scope>
    <source>
        <strain evidence="8 9">DSM 23284</strain>
    </source>
</reference>
<evidence type="ECO:0000256" key="1">
    <source>
        <dbReference type="ARBA" id="ARBA00004533"/>
    </source>
</evidence>
<comment type="caution">
    <text evidence="8">The sequence shown here is derived from an EMBL/GenBank/DDBJ whole genome shotgun (WGS) entry which is preliminary data.</text>
</comment>
<evidence type="ECO:0000313" key="9">
    <source>
        <dbReference type="Proteomes" id="UP000559404"/>
    </source>
</evidence>
<dbReference type="InterPro" id="IPR004960">
    <property type="entry name" value="LipA_acyltrans"/>
</dbReference>
<proteinExistence type="predicted"/>
<dbReference type="GO" id="GO:0005886">
    <property type="term" value="C:plasma membrane"/>
    <property type="evidence" value="ECO:0007669"/>
    <property type="project" value="UniProtKB-SubCell"/>
</dbReference>
<dbReference type="CDD" id="cd07984">
    <property type="entry name" value="LPLAT_LABLAT-like"/>
    <property type="match status" value="1"/>
</dbReference>
<dbReference type="Proteomes" id="UP000559404">
    <property type="component" value="Unassembled WGS sequence"/>
</dbReference>
<reference evidence="8 9" key="2">
    <citation type="submission" date="2020-08" db="EMBL/GenBank/DDBJ databases">
        <title>Stappia taiwanensis sp. nov., isolated from a coastal thermal spring.</title>
        <authorList>
            <person name="Kampfer P."/>
        </authorList>
    </citation>
    <scope>NUCLEOTIDE SEQUENCE [LARGE SCALE GENOMIC DNA]</scope>
    <source>
        <strain evidence="8 9">DSM 23284</strain>
    </source>
</reference>
<evidence type="ECO:0000256" key="4">
    <source>
        <dbReference type="ARBA" id="ARBA00022679"/>
    </source>
</evidence>
<accession>A0A838XPY1</accession>
<keyword evidence="2" id="KW-1003">Cell membrane</keyword>
<evidence type="ECO:0000256" key="5">
    <source>
        <dbReference type="ARBA" id="ARBA00023136"/>
    </source>
</evidence>